<feature type="transmembrane region" description="Helical" evidence="5">
    <location>
        <begin position="43"/>
        <end position="63"/>
    </location>
</feature>
<feature type="transmembrane region" description="Helical" evidence="5">
    <location>
        <begin position="258"/>
        <end position="275"/>
    </location>
</feature>
<evidence type="ECO:0000259" key="6">
    <source>
        <dbReference type="Pfam" id="PF01699"/>
    </source>
</evidence>
<evidence type="ECO:0000256" key="5">
    <source>
        <dbReference type="SAM" id="Phobius"/>
    </source>
</evidence>
<dbReference type="InterPro" id="IPR004837">
    <property type="entry name" value="NaCa_Exmemb"/>
</dbReference>
<dbReference type="RefSeq" id="WP_188164528.1">
    <property type="nucleotide sequence ID" value="NZ_JACVVX010000003.1"/>
</dbReference>
<dbReference type="EMBL" id="JACVVX010000003">
    <property type="protein sequence ID" value="MBD0415078.1"/>
    <property type="molecule type" value="Genomic_DNA"/>
</dbReference>
<dbReference type="GO" id="GO:0005886">
    <property type="term" value="C:plasma membrane"/>
    <property type="evidence" value="ECO:0007669"/>
    <property type="project" value="TreeGrafter"/>
</dbReference>
<feature type="transmembrane region" description="Helical" evidence="5">
    <location>
        <begin position="75"/>
        <end position="99"/>
    </location>
</feature>
<protein>
    <submittedName>
        <fullName evidence="7">Ionic transporter</fullName>
    </submittedName>
</protein>
<sequence length="373" mass="39559">MTSRAVQWNTRAKLALPATAFVLAVGLRLAGLRLHSFSLPVEIILSVAVVALVFTTVFAVVAHAETIAHRVGEPYGTLVLTLAVTAIEASVIVSVMMHGENNNPTLARESVFSTVMIVSCGIVGICLTLGGWRHRHQDIKRQGTNAFLGVLIALAVLTLVLPNFTLDSTAYGNFTPLQLTFVGTISLLLYASFVFAQMTRHRDDFIEDHPHARHSEGEAHHGSMVLSILLLLLGLVGIVLLTEMVAAGIEEALHEYEIIQTDAIVGAFIATLVLLPEAMSAIKAARGNELQRSLNIALGSACATIGLTIPVVGAASLILGNDLTLGLGAGDTVLLLLALSISTVSFSTGRTTVLTGLVHLVVFFAFLFLIAFP</sequence>
<dbReference type="Proteomes" id="UP000643405">
    <property type="component" value="Unassembled WGS sequence"/>
</dbReference>
<dbReference type="PANTHER" id="PTHR37958:SF1">
    <property type="entry name" value="SODIUM-POTASSIUM_PROTON ANTIPORTER CHAA"/>
    <property type="match status" value="1"/>
</dbReference>
<dbReference type="AlphaFoldDB" id="A0A8J6U1Y8"/>
<comment type="subcellular location">
    <subcellularLocation>
        <location evidence="1">Membrane</location>
        <topology evidence="1">Multi-pass membrane protein</topology>
    </subcellularLocation>
</comment>
<organism evidence="7 8">
    <name type="scientific">Oryzicola mucosus</name>
    <dbReference type="NCBI Taxonomy" id="2767425"/>
    <lineage>
        <taxon>Bacteria</taxon>
        <taxon>Pseudomonadati</taxon>
        <taxon>Pseudomonadota</taxon>
        <taxon>Alphaproteobacteria</taxon>
        <taxon>Hyphomicrobiales</taxon>
        <taxon>Phyllobacteriaceae</taxon>
        <taxon>Oryzicola</taxon>
    </lineage>
</organism>
<evidence type="ECO:0000256" key="1">
    <source>
        <dbReference type="ARBA" id="ARBA00004141"/>
    </source>
</evidence>
<feature type="domain" description="Sodium/calcium exchanger membrane region" evidence="6">
    <location>
        <begin position="227"/>
        <end position="370"/>
    </location>
</feature>
<feature type="transmembrane region" description="Helical" evidence="5">
    <location>
        <begin position="144"/>
        <end position="165"/>
    </location>
</feature>
<keyword evidence="2 5" id="KW-0812">Transmembrane</keyword>
<feature type="transmembrane region" description="Helical" evidence="5">
    <location>
        <begin position="325"/>
        <end position="346"/>
    </location>
</feature>
<dbReference type="GO" id="GO:0015386">
    <property type="term" value="F:potassium:proton antiporter activity"/>
    <property type="evidence" value="ECO:0007669"/>
    <property type="project" value="TreeGrafter"/>
</dbReference>
<evidence type="ECO:0000256" key="2">
    <source>
        <dbReference type="ARBA" id="ARBA00022692"/>
    </source>
</evidence>
<dbReference type="GO" id="GO:0015385">
    <property type="term" value="F:sodium:proton antiporter activity"/>
    <property type="evidence" value="ECO:0007669"/>
    <property type="project" value="TreeGrafter"/>
</dbReference>
<comment type="caution">
    <text evidence="7">The sequence shown here is derived from an EMBL/GenBank/DDBJ whole genome shotgun (WGS) entry which is preliminary data.</text>
</comment>
<dbReference type="PANTHER" id="PTHR37958">
    <property type="entry name" value="SODIUM-POTASSIUM/PROTON ANTIPORTER CHAA"/>
    <property type="match status" value="1"/>
</dbReference>
<feature type="transmembrane region" description="Helical" evidence="5">
    <location>
        <begin position="177"/>
        <end position="196"/>
    </location>
</feature>
<gene>
    <name evidence="7" type="ORF">ICI42_10470</name>
</gene>
<evidence type="ECO:0000256" key="3">
    <source>
        <dbReference type="ARBA" id="ARBA00022989"/>
    </source>
</evidence>
<feature type="transmembrane region" description="Helical" evidence="5">
    <location>
        <begin position="353"/>
        <end position="372"/>
    </location>
</feature>
<reference evidence="7" key="1">
    <citation type="submission" date="2020-09" db="EMBL/GenBank/DDBJ databases">
        <title>Genome seq and assembly of Tianweitania sp.</title>
        <authorList>
            <person name="Chhetri G."/>
        </authorList>
    </citation>
    <scope>NUCLEOTIDE SEQUENCE</scope>
    <source>
        <strain evidence="7">Rool2</strain>
    </source>
</reference>
<dbReference type="InterPro" id="IPR052946">
    <property type="entry name" value="Alkaline_pH_Ca-Antiporter"/>
</dbReference>
<feature type="transmembrane region" description="Helical" evidence="5">
    <location>
        <begin position="296"/>
        <end position="319"/>
    </location>
</feature>
<accession>A0A8J6U1Y8</accession>
<evidence type="ECO:0000313" key="8">
    <source>
        <dbReference type="Proteomes" id="UP000643405"/>
    </source>
</evidence>
<feature type="transmembrane region" description="Helical" evidence="5">
    <location>
        <begin position="12"/>
        <end position="31"/>
    </location>
</feature>
<keyword evidence="8" id="KW-1185">Reference proteome</keyword>
<proteinExistence type="predicted"/>
<keyword evidence="4 5" id="KW-0472">Membrane</keyword>
<dbReference type="Pfam" id="PF01699">
    <property type="entry name" value="Na_Ca_ex"/>
    <property type="match status" value="2"/>
</dbReference>
<evidence type="ECO:0000256" key="4">
    <source>
        <dbReference type="ARBA" id="ARBA00023136"/>
    </source>
</evidence>
<feature type="domain" description="Sodium/calcium exchanger membrane region" evidence="6">
    <location>
        <begin position="43"/>
        <end position="198"/>
    </location>
</feature>
<feature type="transmembrane region" description="Helical" evidence="5">
    <location>
        <begin position="111"/>
        <end position="132"/>
    </location>
</feature>
<evidence type="ECO:0000313" key="7">
    <source>
        <dbReference type="EMBL" id="MBD0415078.1"/>
    </source>
</evidence>
<name>A0A8J6U1Y8_9HYPH</name>
<feature type="transmembrane region" description="Helical" evidence="5">
    <location>
        <begin position="223"/>
        <end position="246"/>
    </location>
</feature>
<keyword evidence="3 5" id="KW-1133">Transmembrane helix</keyword>